<keyword evidence="6" id="KW-0963">Cytoplasm</keyword>
<evidence type="ECO:0000256" key="5">
    <source>
        <dbReference type="ARBA" id="ARBA00018971"/>
    </source>
</evidence>
<dbReference type="GO" id="GO:0005768">
    <property type="term" value="C:endosome"/>
    <property type="evidence" value="ECO:0007669"/>
    <property type="project" value="UniProtKB-SubCell"/>
</dbReference>
<evidence type="ECO:0000256" key="3">
    <source>
        <dbReference type="ARBA" id="ARBA00006946"/>
    </source>
</evidence>
<evidence type="ECO:0000256" key="2">
    <source>
        <dbReference type="ARBA" id="ARBA00004245"/>
    </source>
</evidence>
<dbReference type="GO" id="GO:0005813">
    <property type="term" value="C:centrosome"/>
    <property type="evidence" value="ECO:0007669"/>
    <property type="project" value="TreeGrafter"/>
</dbReference>
<sequence>MNNTQEDQSELCNILLKWLQTFTLVAPHQSLADITDGVAMAQALHQIAPEWFSEMWLAKIKTDIGANNWRLKISNLKKINEGIVDYFQEYFDQALGEFGKVDVHKIVENIDAKELARLMQLILGCAINCNRKQNYITKIMELEESVQQVIMQSIQELENLHGSTHSLNMSLDPQVQNLVAELQTVIDARDQMAQRCMELDMQVSMLQEEKSCLVEEKRRLEERFQENFVEPTNKGNSSMRRQMDALKEELFKAESARDDYRIKLEIQSKQMEDLELKLNSLEETAGEARYLKDEVDILRETAEKVEKYEGIIETYKKKAEELVDLKKQVKQLESKNLSYIQQTLDLEEELKKNGNWKSQVDMYKKQMSELYNQFNEETKRADKSEFENKKLQEKVTSLQREKEKLIVERDSLKETNEELKCCQLQQSKSAELNTLGENLDLSEDSVPITELRQKLVRLTHENNMLQMNQKDDIEGKLNIVNAKLDDVTQQVKMKTLENRKANQRILELEAELKERVTEDAAGMKVKIFELQNEIKNLKEQINHQQEEHLEQGKLIEKLQDSITQKDSEIQDYEEKNRKYIEKANSAFKLLDPTVQNVAALNELKNLRKKNDDKDKMLDDLEKTLEKKEQQEKLIATAFYNLALQKQRQTADNRLASITFSQQPQSFLTKQRQASRRNVRPVAPS</sequence>
<evidence type="ECO:0000256" key="6">
    <source>
        <dbReference type="ARBA" id="ARBA00022490"/>
    </source>
</evidence>
<evidence type="ECO:0000259" key="14">
    <source>
        <dbReference type="PROSITE" id="PS50021"/>
    </source>
</evidence>
<dbReference type="GO" id="GO:0051959">
    <property type="term" value="F:dynein light intermediate chain binding"/>
    <property type="evidence" value="ECO:0007669"/>
    <property type="project" value="TreeGrafter"/>
</dbReference>
<proteinExistence type="inferred from homology"/>
<comment type="similarity">
    <text evidence="3">Belongs to the hook family.</text>
</comment>
<dbReference type="FunFam" id="1.10.418.10:FF:000024">
    <property type="entry name" value="Hook homolog 3 (Drosophila)"/>
    <property type="match status" value="1"/>
</dbReference>
<evidence type="ECO:0000256" key="8">
    <source>
        <dbReference type="ARBA" id="ARBA00022701"/>
    </source>
</evidence>
<gene>
    <name evidence="16" type="primary">LOC103518214</name>
</gene>
<feature type="coiled-coil region" evidence="12">
    <location>
        <begin position="189"/>
        <end position="349"/>
    </location>
</feature>
<evidence type="ECO:0000256" key="1">
    <source>
        <dbReference type="ARBA" id="ARBA00004177"/>
    </source>
</evidence>
<evidence type="ECO:0000256" key="12">
    <source>
        <dbReference type="SAM" id="Coils"/>
    </source>
</evidence>
<dbReference type="GO" id="GO:0030705">
    <property type="term" value="P:cytoskeleton-dependent intracellular transport"/>
    <property type="evidence" value="ECO:0007669"/>
    <property type="project" value="InterPro"/>
</dbReference>
<dbReference type="GO" id="GO:0008017">
    <property type="term" value="F:microtubule binding"/>
    <property type="evidence" value="ECO:0007669"/>
    <property type="project" value="InterPro"/>
</dbReference>
<organism evidence="15 16">
    <name type="scientific">Diaphorina citri</name>
    <name type="common">Asian citrus psyllid</name>
    <dbReference type="NCBI Taxonomy" id="121845"/>
    <lineage>
        <taxon>Eukaryota</taxon>
        <taxon>Metazoa</taxon>
        <taxon>Ecdysozoa</taxon>
        <taxon>Arthropoda</taxon>
        <taxon>Hexapoda</taxon>
        <taxon>Insecta</taxon>
        <taxon>Pterygota</taxon>
        <taxon>Neoptera</taxon>
        <taxon>Paraneoptera</taxon>
        <taxon>Hemiptera</taxon>
        <taxon>Sternorrhyncha</taxon>
        <taxon>Psylloidea</taxon>
        <taxon>Psyllidae</taxon>
        <taxon>Diaphorininae</taxon>
        <taxon>Diaphorina</taxon>
    </lineage>
</organism>
<feature type="coiled-coil region" evidence="12">
    <location>
        <begin position="374"/>
        <end position="418"/>
    </location>
</feature>
<evidence type="ECO:0000256" key="7">
    <source>
        <dbReference type="ARBA" id="ARBA00022583"/>
    </source>
</evidence>
<name>A0A1S3DGM2_DIACI</name>
<protein>
    <recommendedName>
        <fullName evidence="5">Protein hook</fullName>
    </recommendedName>
</protein>
<dbReference type="KEGG" id="dci:103518214"/>
<dbReference type="GO" id="GO:0031122">
    <property type="term" value="P:cytoplasmic microtubule organization"/>
    <property type="evidence" value="ECO:0007669"/>
    <property type="project" value="InterPro"/>
</dbReference>
<dbReference type="SUPFAM" id="SSF116907">
    <property type="entry name" value="Hook domain"/>
    <property type="match status" value="1"/>
</dbReference>
<dbReference type="Pfam" id="PF05622">
    <property type="entry name" value="HOOK"/>
    <property type="match status" value="1"/>
</dbReference>
<dbReference type="PaxDb" id="121845-A0A1S3DGM2"/>
<evidence type="ECO:0000313" key="16">
    <source>
        <dbReference type="RefSeq" id="XP_008481496.1"/>
    </source>
</evidence>
<dbReference type="GO" id="GO:0006897">
    <property type="term" value="P:endocytosis"/>
    <property type="evidence" value="ECO:0007669"/>
    <property type="project" value="UniProtKB-KW"/>
</dbReference>
<evidence type="ECO:0000256" key="10">
    <source>
        <dbReference type="ARBA" id="ARBA00023054"/>
    </source>
</evidence>
<accession>A0A1S3DGM2</accession>
<evidence type="ECO:0000313" key="15">
    <source>
        <dbReference type="Proteomes" id="UP000079169"/>
    </source>
</evidence>
<dbReference type="InterPro" id="IPR043936">
    <property type="entry name" value="HOOK_N"/>
</dbReference>
<dbReference type="OrthoDB" id="49395at2759"/>
<dbReference type="GeneID" id="103518214"/>
<feature type="coiled-coil region" evidence="12">
    <location>
        <begin position="448"/>
        <end position="637"/>
    </location>
</feature>
<comment type="subunit">
    <text evidence="4">Homodimer. Interacts with microtubules via its N-terminus.</text>
</comment>
<dbReference type="RefSeq" id="XP_008481496.1">
    <property type="nucleotide sequence ID" value="XM_008483274.3"/>
</dbReference>
<dbReference type="Pfam" id="PF19047">
    <property type="entry name" value="HOOK_N"/>
    <property type="match status" value="1"/>
</dbReference>
<keyword evidence="7" id="KW-0254">Endocytosis</keyword>
<dbReference type="InterPro" id="IPR008636">
    <property type="entry name" value="Hook_C"/>
</dbReference>
<dbReference type="Proteomes" id="UP000079169">
    <property type="component" value="Unplaced"/>
</dbReference>
<evidence type="ECO:0000256" key="11">
    <source>
        <dbReference type="ARBA" id="ARBA00023212"/>
    </source>
</evidence>
<keyword evidence="11" id="KW-0206">Cytoskeleton</keyword>
<dbReference type="CDD" id="cd22222">
    <property type="entry name" value="HkD_Hook"/>
    <property type="match status" value="1"/>
</dbReference>
<reference evidence="16" key="1">
    <citation type="submission" date="2025-08" db="UniProtKB">
        <authorList>
            <consortium name="RefSeq"/>
        </authorList>
    </citation>
    <scope>IDENTIFICATION</scope>
</reference>
<evidence type="ECO:0000256" key="9">
    <source>
        <dbReference type="ARBA" id="ARBA00022753"/>
    </source>
</evidence>
<dbReference type="InterPro" id="IPR001715">
    <property type="entry name" value="CH_dom"/>
</dbReference>
<dbReference type="OMA" id="DAKYRKC"/>
<dbReference type="InterPro" id="IPR036872">
    <property type="entry name" value="CH_dom_sf"/>
</dbReference>
<dbReference type="PANTHER" id="PTHR18947:SF39">
    <property type="entry name" value="PROTEIN HOOK"/>
    <property type="match status" value="1"/>
</dbReference>
<dbReference type="PANTHER" id="PTHR18947">
    <property type="entry name" value="HOOK PROTEINS"/>
    <property type="match status" value="1"/>
</dbReference>
<feature type="domain" description="Calponin-homology (CH)" evidence="14">
    <location>
        <begin position="9"/>
        <end position="126"/>
    </location>
</feature>
<evidence type="ECO:0000256" key="4">
    <source>
        <dbReference type="ARBA" id="ARBA00011241"/>
    </source>
</evidence>
<dbReference type="STRING" id="121845.A0A1S3DGM2"/>
<keyword evidence="10 12" id="KW-0175">Coiled coil</keyword>
<comment type="subcellular location">
    <subcellularLocation>
        <location evidence="2">Cytoplasm</location>
        <location evidence="2">Cytoskeleton</location>
    </subcellularLocation>
    <subcellularLocation>
        <location evidence="1">Endosome</location>
    </subcellularLocation>
</comment>
<dbReference type="Gene3D" id="1.10.418.10">
    <property type="entry name" value="Calponin-like domain"/>
    <property type="match status" value="1"/>
</dbReference>
<keyword evidence="8" id="KW-0493">Microtubule</keyword>
<dbReference type="CTD" id="35169"/>
<dbReference type="AlphaFoldDB" id="A0A1S3DGM2"/>
<dbReference type="GO" id="GO:0005874">
    <property type="term" value="C:microtubule"/>
    <property type="evidence" value="ECO:0007669"/>
    <property type="project" value="UniProtKB-KW"/>
</dbReference>
<feature type="region of interest" description="Disordered" evidence="13">
    <location>
        <begin position="665"/>
        <end position="684"/>
    </location>
</feature>
<dbReference type="PROSITE" id="PS50021">
    <property type="entry name" value="CH"/>
    <property type="match status" value="1"/>
</dbReference>
<evidence type="ECO:0000256" key="13">
    <source>
        <dbReference type="SAM" id="MobiDB-lite"/>
    </source>
</evidence>
<keyword evidence="15" id="KW-1185">Reference proteome</keyword>
<keyword evidence="9" id="KW-0967">Endosome</keyword>